<evidence type="ECO:0000259" key="1">
    <source>
        <dbReference type="Pfam" id="PF01636"/>
    </source>
</evidence>
<dbReference type="InterPro" id="IPR051678">
    <property type="entry name" value="AGP_Transferase"/>
</dbReference>
<accession>A0A399R0E0</accession>
<dbReference type="Pfam" id="PF01636">
    <property type="entry name" value="APH"/>
    <property type="match status" value="1"/>
</dbReference>
<evidence type="ECO:0000313" key="3">
    <source>
        <dbReference type="Proteomes" id="UP000265431"/>
    </source>
</evidence>
<dbReference type="Gene3D" id="3.30.200.20">
    <property type="entry name" value="Phosphorylase Kinase, domain 1"/>
    <property type="match status" value="1"/>
</dbReference>
<evidence type="ECO:0000313" key="2">
    <source>
        <dbReference type="EMBL" id="RIJ24638.1"/>
    </source>
</evidence>
<dbReference type="InterPro" id="IPR041726">
    <property type="entry name" value="ACAD10_11_N"/>
</dbReference>
<name>A0A399R0E0_9PROT</name>
<dbReference type="OrthoDB" id="3806873at2"/>
<comment type="caution">
    <text evidence="2">The sequence shown here is derived from an EMBL/GenBank/DDBJ whole genome shotgun (WGS) entry which is preliminary data.</text>
</comment>
<dbReference type="AlphaFoldDB" id="A0A399R0E0"/>
<dbReference type="Proteomes" id="UP000265431">
    <property type="component" value="Unassembled WGS sequence"/>
</dbReference>
<dbReference type="Gene3D" id="3.90.1200.10">
    <property type="match status" value="1"/>
</dbReference>
<keyword evidence="3" id="KW-1185">Reference proteome</keyword>
<dbReference type="PANTHER" id="PTHR21310">
    <property type="entry name" value="AMINOGLYCOSIDE PHOSPHOTRANSFERASE-RELATED-RELATED"/>
    <property type="match status" value="1"/>
</dbReference>
<reference evidence="2 3" key="1">
    <citation type="submission" date="2018-08" db="EMBL/GenBank/DDBJ databases">
        <title>Henriciella mobilis sp. nov., isolated from seawater.</title>
        <authorList>
            <person name="Cheng H."/>
            <person name="Wu Y.-H."/>
            <person name="Xu X.-W."/>
            <person name="Guo L.-L."/>
        </authorList>
    </citation>
    <scope>NUCLEOTIDE SEQUENCE [LARGE SCALE GENOMIC DNA]</scope>
    <source>
        <strain evidence="2 3">CCUG66934</strain>
    </source>
</reference>
<protein>
    <submittedName>
        <fullName evidence="2">Phosphotransferase family protein</fullName>
    </submittedName>
</protein>
<dbReference type="SUPFAM" id="SSF56112">
    <property type="entry name" value="Protein kinase-like (PK-like)"/>
    <property type="match status" value="1"/>
</dbReference>
<dbReference type="RefSeq" id="WP_147372369.1">
    <property type="nucleotide sequence ID" value="NZ_QWGB01000005.1"/>
</dbReference>
<dbReference type="CDD" id="cd05154">
    <property type="entry name" value="ACAD10_11_N-like"/>
    <property type="match status" value="1"/>
</dbReference>
<keyword evidence="2" id="KW-0808">Transferase</keyword>
<organism evidence="2 3">
    <name type="scientific">Henriciella barbarensis</name>
    <dbReference type="NCBI Taxonomy" id="86342"/>
    <lineage>
        <taxon>Bacteria</taxon>
        <taxon>Pseudomonadati</taxon>
        <taxon>Pseudomonadota</taxon>
        <taxon>Alphaproteobacteria</taxon>
        <taxon>Hyphomonadales</taxon>
        <taxon>Hyphomonadaceae</taxon>
        <taxon>Henriciella</taxon>
    </lineage>
</organism>
<dbReference type="InterPro" id="IPR002575">
    <property type="entry name" value="Aminoglycoside_PTrfase"/>
</dbReference>
<dbReference type="GO" id="GO:0016740">
    <property type="term" value="F:transferase activity"/>
    <property type="evidence" value="ECO:0007669"/>
    <property type="project" value="UniProtKB-KW"/>
</dbReference>
<dbReference type="EMBL" id="QWGB01000005">
    <property type="protein sequence ID" value="RIJ24638.1"/>
    <property type="molecule type" value="Genomic_DNA"/>
</dbReference>
<dbReference type="PANTHER" id="PTHR21310:SF57">
    <property type="entry name" value="BLR2944 PROTEIN"/>
    <property type="match status" value="1"/>
</dbReference>
<gene>
    <name evidence="2" type="ORF">D1224_10555</name>
</gene>
<dbReference type="InterPro" id="IPR011009">
    <property type="entry name" value="Kinase-like_dom_sf"/>
</dbReference>
<feature type="domain" description="Aminoglycoside phosphotransferase" evidence="1">
    <location>
        <begin position="2"/>
        <end position="252"/>
    </location>
</feature>
<sequence length="302" mass="33594">MQRLTGGAMQETWRIETTAPPPLDRLILRRAPLNSEPRLGTISLAAQASISETARSHGVPGPEVIAVLNDSDNLGDGFLMSCVDGETVPRRVLKKPSLERARAKLVGQCGRHLATLHDVPISSLPVLPRISAREKLENLHDQYRRQQRPRPVFDLAFSWLQRHLPASEPDPYLVHGDFRNGNLIVDENGIAAVLDWERAFIGDPMFDVGWLCVGSWRFGEIDLPVGGFGSLADFITAYEDAGGKFDAARTRFWEAYGILDWGVTTVDLAIEGRDTQALEKAAIGRRTTETEIDLIRLMRPHE</sequence>
<proteinExistence type="predicted"/>